<protein>
    <submittedName>
        <fullName evidence="1">Uncharacterized protein</fullName>
    </submittedName>
</protein>
<keyword evidence="2" id="KW-1185">Reference proteome</keyword>
<gene>
    <name evidence="1" type="ORF">MON38_10710</name>
</gene>
<dbReference type="RefSeq" id="WP_241936165.1">
    <property type="nucleotide sequence ID" value="NZ_JALBGC010000003.1"/>
</dbReference>
<organism evidence="1 2">
    <name type="scientific">Hymenobacter cyanobacteriorum</name>
    <dbReference type="NCBI Taxonomy" id="2926463"/>
    <lineage>
        <taxon>Bacteria</taxon>
        <taxon>Pseudomonadati</taxon>
        <taxon>Bacteroidota</taxon>
        <taxon>Cytophagia</taxon>
        <taxon>Cytophagales</taxon>
        <taxon>Hymenobacteraceae</taxon>
        <taxon>Hymenobacter</taxon>
    </lineage>
</organism>
<evidence type="ECO:0000313" key="2">
    <source>
        <dbReference type="Proteomes" id="UP001139193"/>
    </source>
</evidence>
<dbReference type="AlphaFoldDB" id="A0A9X1VGR2"/>
<dbReference type="Proteomes" id="UP001139193">
    <property type="component" value="Unassembled WGS sequence"/>
</dbReference>
<accession>A0A9X1VGR2</accession>
<name>A0A9X1VGR2_9BACT</name>
<dbReference type="EMBL" id="JALBGC010000003">
    <property type="protein sequence ID" value="MCI1187892.1"/>
    <property type="molecule type" value="Genomic_DNA"/>
</dbReference>
<proteinExistence type="predicted"/>
<reference evidence="1" key="1">
    <citation type="submission" date="2022-03" db="EMBL/GenBank/DDBJ databases">
        <title>Bacterial whole genome sequence for Hymenobacter sp. DH14.</title>
        <authorList>
            <person name="Le V."/>
        </authorList>
    </citation>
    <scope>NUCLEOTIDE SEQUENCE</scope>
    <source>
        <strain evidence="1">DH14</strain>
    </source>
</reference>
<sequence>MSVASVKAELLKPVTIPGQAVQQSPDAFITSVRTHHVGLLCQQVTRFSALAENWDGYGAVAPSAAAVGNVIDLINRLPYAWTSSLSIDGLTPTPYGTVTLEWTRGDDYLSVEVGDEDWSFIAEVKGHPQLAMAETYPNPELLTRVTSLLCELFPADDTSNGSIYTA</sequence>
<evidence type="ECO:0000313" key="1">
    <source>
        <dbReference type="EMBL" id="MCI1187892.1"/>
    </source>
</evidence>
<comment type="caution">
    <text evidence="1">The sequence shown here is derived from an EMBL/GenBank/DDBJ whole genome shotgun (WGS) entry which is preliminary data.</text>
</comment>